<protein>
    <submittedName>
        <fullName evidence="1">Uncharacterized protein</fullName>
    </submittedName>
</protein>
<dbReference type="EMBL" id="CAJVAS010000008">
    <property type="protein sequence ID" value="CAG7621542.1"/>
    <property type="molecule type" value="Genomic_DNA"/>
</dbReference>
<sequence length="44" mass="5525">MSWQSAFPFINDRFLICFFLAEREPFYCWRMFYIDKTHMNGYDS</sequence>
<dbReference type="AlphaFoldDB" id="A0A916NPK7"/>
<organism evidence="1 2">
    <name type="scientific">Paenibacillus solanacearum</name>
    <dbReference type="NCBI Taxonomy" id="2048548"/>
    <lineage>
        <taxon>Bacteria</taxon>
        <taxon>Bacillati</taxon>
        <taxon>Bacillota</taxon>
        <taxon>Bacilli</taxon>
        <taxon>Bacillales</taxon>
        <taxon>Paenibacillaceae</taxon>
        <taxon>Paenibacillus</taxon>
    </lineage>
</organism>
<proteinExistence type="predicted"/>
<reference evidence="1" key="1">
    <citation type="submission" date="2021-06" db="EMBL/GenBank/DDBJ databases">
        <authorList>
            <person name="Criscuolo A."/>
        </authorList>
    </citation>
    <scope>NUCLEOTIDE SEQUENCE</scope>
    <source>
        <strain evidence="1">CIP111600</strain>
    </source>
</reference>
<comment type="caution">
    <text evidence="1">The sequence shown here is derived from an EMBL/GenBank/DDBJ whole genome shotgun (WGS) entry which is preliminary data.</text>
</comment>
<evidence type="ECO:0000313" key="2">
    <source>
        <dbReference type="Proteomes" id="UP000693672"/>
    </source>
</evidence>
<dbReference type="Proteomes" id="UP000693672">
    <property type="component" value="Unassembled WGS sequence"/>
</dbReference>
<name>A0A916NPK7_9BACL</name>
<keyword evidence="2" id="KW-1185">Reference proteome</keyword>
<evidence type="ECO:0000313" key="1">
    <source>
        <dbReference type="EMBL" id="CAG7621542.1"/>
    </source>
</evidence>
<gene>
    <name evidence="1" type="ORF">PAESOLCIP111_02348</name>
</gene>
<accession>A0A916NPK7</accession>